<name>A0AAD9Y3A2_COLKA</name>
<dbReference type="Proteomes" id="UP001281614">
    <property type="component" value="Unassembled WGS sequence"/>
</dbReference>
<evidence type="ECO:0000313" key="2">
    <source>
        <dbReference type="Proteomes" id="UP001281614"/>
    </source>
</evidence>
<accession>A0AAD9Y3A2</accession>
<proteinExistence type="predicted"/>
<reference evidence="1" key="1">
    <citation type="submission" date="2023-02" db="EMBL/GenBank/DDBJ databases">
        <title>Colletotrichum kahawae CIFC_Que2 genome sequencing and assembly.</title>
        <authorList>
            <person name="Baroncelli R."/>
        </authorList>
    </citation>
    <scope>NUCLEOTIDE SEQUENCE</scope>
    <source>
        <strain evidence="1">CIFC_Que2</strain>
    </source>
</reference>
<dbReference type="AlphaFoldDB" id="A0AAD9Y3A2"/>
<gene>
    <name evidence="1" type="ORF">CKAH01_18892</name>
</gene>
<organism evidence="1 2">
    <name type="scientific">Colletotrichum kahawae</name>
    <name type="common">Coffee berry disease fungus</name>
    <dbReference type="NCBI Taxonomy" id="34407"/>
    <lineage>
        <taxon>Eukaryota</taxon>
        <taxon>Fungi</taxon>
        <taxon>Dikarya</taxon>
        <taxon>Ascomycota</taxon>
        <taxon>Pezizomycotina</taxon>
        <taxon>Sordariomycetes</taxon>
        <taxon>Hypocreomycetidae</taxon>
        <taxon>Glomerellales</taxon>
        <taxon>Glomerellaceae</taxon>
        <taxon>Colletotrichum</taxon>
        <taxon>Colletotrichum gloeosporioides species complex</taxon>
    </lineage>
</organism>
<evidence type="ECO:0000313" key="1">
    <source>
        <dbReference type="EMBL" id="KAK2736677.1"/>
    </source>
</evidence>
<protein>
    <submittedName>
        <fullName evidence="1">Uncharacterized protein</fullName>
    </submittedName>
</protein>
<comment type="caution">
    <text evidence="1">The sequence shown here is derived from an EMBL/GenBank/DDBJ whole genome shotgun (WGS) entry which is preliminary data.</text>
</comment>
<keyword evidence="2" id="KW-1185">Reference proteome</keyword>
<sequence length="206" mass="22169">MTASNPKDGLLTLKGAVCINTISKLRVPISQDTPILFSTLYKHLAEGLLAAVCLQAEALSWSGIPVGQGATVIAIISFYDSITTKGPDYASIKLSVACMPAEPPLVLSIAVQQITTFGTSRESGLVHYKNIMQVVRTLKATNFQFPKGKVAEGFMLPIMAPDLDHHPMLDADKGFAFVLYRAINFGNSAEKALKDYIIAFASYAIS</sequence>
<dbReference type="EMBL" id="VYYT01000419">
    <property type="protein sequence ID" value="KAK2736677.1"/>
    <property type="molecule type" value="Genomic_DNA"/>
</dbReference>